<dbReference type="SUPFAM" id="SSF51412">
    <property type="entry name" value="Inosine monophosphate dehydrogenase (IMPDH)"/>
    <property type="match status" value="1"/>
</dbReference>
<dbReference type="EMBL" id="JACHXV010000006">
    <property type="protein sequence ID" value="MBB3174107.1"/>
    <property type="molecule type" value="Genomic_DNA"/>
</dbReference>
<comment type="caution">
    <text evidence="23">The sequence shown here is derived from an EMBL/GenBank/DDBJ whole genome shotgun (WGS) entry which is preliminary data.</text>
</comment>
<evidence type="ECO:0000256" key="12">
    <source>
        <dbReference type="ARBA" id="ARBA00048028"/>
    </source>
</evidence>
<dbReference type="InterPro" id="IPR000644">
    <property type="entry name" value="CBS_dom"/>
</dbReference>
<dbReference type="GO" id="GO:0046872">
    <property type="term" value="F:metal ion binding"/>
    <property type="evidence" value="ECO:0007669"/>
    <property type="project" value="UniProtKB-UniRule"/>
</dbReference>
<dbReference type="CDD" id="cd00381">
    <property type="entry name" value="IMPDH"/>
    <property type="match status" value="1"/>
</dbReference>
<comment type="similarity">
    <text evidence="2 13 19">Belongs to the IMPDH/GMPR family.</text>
</comment>
<comment type="pathway">
    <text evidence="13 20">Purine metabolism; XMP biosynthesis via de novo pathway; XMP from IMP: step 1/1.</text>
</comment>
<comment type="caution">
    <text evidence="13">Lacks conserved residue(s) required for the propagation of feature annotation.</text>
</comment>
<feature type="binding site" evidence="13 16">
    <location>
        <begin position="311"/>
        <end position="313"/>
    </location>
    <ligand>
        <name>NAD(+)</name>
        <dbReference type="ChEBI" id="CHEBI:57540"/>
    </ligand>
</feature>
<dbReference type="SMART" id="SM01240">
    <property type="entry name" value="IMPDH"/>
    <property type="match status" value="1"/>
</dbReference>
<dbReference type="PIRSF" id="PIRSF000130">
    <property type="entry name" value="IMPDH"/>
    <property type="match status" value="1"/>
</dbReference>
<sequence length="501" mass="53024">MADSSPLGFRERLAQSRIVEALAFDDVLAEPGYSEVLPSSTRTSSRLTRTIGLNIPLMSSAMDTVTEEGMAIAMAQQGGIGVIHKNLSIEEQAAQVRRVKKFESGMVVDPLTIHPHQTLAEVRAIMSSARISGLPVVEPGTGRLVGMLTNRDVRFATDPDVRVDTLMTRDNLVTVTHGATPDEARTLLHRHRIEKLLVVDEAGRCVGLITVKDMDKAEAYPLANKDEMGRLRCAAATGVGEDGYARAAALIEAGVDVVVVDTAHGHSRGVMGAVDRLKRLSNAVQVIAGNVATPEAALALIDAGADAVKIGIGPGSICTTRVVAGVGVPQFSAVMETAAACHERDIPAIADGGVRTSGDIVKAIGAGADVVMIGSLLAGTEEAPGEVFLYQGRQYKSYRGMGSLGAMARGSADRYFQQEIKDTLKMVPEGIEGRVAYKGPMAAVVHQLVGGLRAGMGYTGSGTIADLQTRTRFRRITGAGLRESHVHDVAITREAPNYRQD</sequence>
<dbReference type="EC" id="1.1.1.205" evidence="13 20"/>
<feature type="binding site" evidence="13 15">
    <location>
        <position position="316"/>
    </location>
    <ligand>
        <name>IMP</name>
        <dbReference type="ChEBI" id="CHEBI:58053"/>
    </ligand>
</feature>
<feature type="binding site" evidence="13 15">
    <location>
        <begin position="351"/>
        <end position="353"/>
    </location>
    <ligand>
        <name>IMP</name>
        <dbReference type="ChEBI" id="CHEBI:58053"/>
    </ligand>
</feature>
<feature type="binding site" evidence="13">
    <location>
        <position position="485"/>
    </location>
    <ligand>
        <name>K(+)</name>
        <dbReference type="ChEBI" id="CHEBI:29103"/>
        <note>ligand shared between two tetrameric partners</note>
    </ligand>
</feature>
<dbReference type="SUPFAM" id="SSF54631">
    <property type="entry name" value="CBS-domain pair"/>
    <property type="match status" value="1"/>
</dbReference>
<reference evidence="22 24" key="2">
    <citation type="submission" date="2020-08" db="EMBL/GenBank/DDBJ databases">
        <title>Genomic Encyclopedia of Type Strains, Phase III (KMG-III): the genomes of soil and plant-associated and newly described type strains.</title>
        <authorList>
            <person name="Whitman W."/>
        </authorList>
    </citation>
    <scope>NUCLEOTIDE SEQUENCE [LARGE SCALE GENOMIC DNA]</scope>
    <source>
        <strain evidence="22 24">CECT 8088</strain>
    </source>
</reference>
<dbReference type="PANTHER" id="PTHR11911:SF111">
    <property type="entry name" value="INOSINE-5'-MONOPHOSPHATE DEHYDROGENASE"/>
    <property type="match status" value="1"/>
</dbReference>
<dbReference type="InterPro" id="IPR001093">
    <property type="entry name" value="IMP_DH_GMPRt"/>
</dbReference>
<dbReference type="PROSITE" id="PS00487">
    <property type="entry name" value="IMP_DH_GMP_RED"/>
    <property type="match status" value="1"/>
</dbReference>
<evidence type="ECO:0000313" key="22">
    <source>
        <dbReference type="EMBL" id="MBB3174107.1"/>
    </source>
</evidence>
<comment type="cofactor">
    <cofactor evidence="1 13">
        <name>K(+)</name>
        <dbReference type="ChEBI" id="CHEBI:29103"/>
    </cofactor>
</comment>
<dbReference type="InterPro" id="IPR005990">
    <property type="entry name" value="IMP_DH"/>
</dbReference>
<dbReference type="GO" id="GO:0006183">
    <property type="term" value="P:GTP biosynthetic process"/>
    <property type="evidence" value="ECO:0007669"/>
    <property type="project" value="TreeGrafter"/>
</dbReference>
<dbReference type="Proteomes" id="UP000565205">
    <property type="component" value="Unassembled WGS sequence"/>
</dbReference>
<evidence type="ECO:0000256" key="15">
    <source>
        <dbReference type="PIRSR" id="PIRSR000130-2"/>
    </source>
</evidence>
<keyword evidence="6 13" id="KW-0332">GMP biosynthesis</keyword>
<evidence type="ECO:0000256" key="5">
    <source>
        <dbReference type="ARBA" id="ARBA00022737"/>
    </source>
</evidence>
<organism evidence="23 25">
    <name type="scientific">Endobacter medicaginis</name>
    <dbReference type="NCBI Taxonomy" id="1181271"/>
    <lineage>
        <taxon>Bacteria</taxon>
        <taxon>Pseudomonadati</taxon>
        <taxon>Pseudomonadota</taxon>
        <taxon>Alphaproteobacteria</taxon>
        <taxon>Acetobacterales</taxon>
        <taxon>Acetobacteraceae</taxon>
        <taxon>Endobacter</taxon>
    </lineage>
</organism>
<evidence type="ECO:0000256" key="7">
    <source>
        <dbReference type="ARBA" id="ARBA00022755"/>
    </source>
</evidence>
<evidence type="ECO:0000313" key="25">
    <source>
        <dbReference type="Proteomes" id="UP000565205"/>
    </source>
</evidence>
<feature type="binding site" evidence="13 15">
    <location>
        <position position="429"/>
    </location>
    <ligand>
        <name>IMP</name>
        <dbReference type="ChEBI" id="CHEBI:58053"/>
    </ligand>
</feature>
<feature type="binding site" evidence="13 15">
    <location>
        <begin position="398"/>
        <end position="402"/>
    </location>
    <ligand>
        <name>IMP</name>
        <dbReference type="ChEBI" id="CHEBI:58053"/>
    </ligand>
</feature>
<accession>A0A850NMX4</accession>
<evidence type="ECO:0000256" key="13">
    <source>
        <dbReference type="HAMAP-Rule" id="MF_01964"/>
    </source>
</evidence>
<dbReference type="RefSeq" id="WP_176621963.1">
    <property type="nucleotide sequence ID" value="NZ_JABXXQ010000021.1"/>
</dbReference>
<keyword evidence="11 18" id="KW-0129">CBS domain</keyword>
<dbReference type="Pfam" id="PF00478">
    <property type="entry name" value="IMPDH"/>
    <property type="match status" value="1"/>
</dbReference>
<comment type="catalytic activity">
    <reaction evidence="12 13 20">
        <text>IMP + NAD(+) + H2O = XMP + NADH + H(+)</text>
        <dbReference type="Rhea" id="RHEA:11708"/>
        <dbReference type="ChEBI" id="CHEBI:15377"/>
        <dbReference type="ChEBI" id="CHEBI:15378"/>
        <dbReference type="ChEBI" id="CHEBI:57464"/>
        <dbReference type="ChEBI" id="CHEBI:57540"/>
        <dbReference type="ChEBI" id="CHEBI:57945"/>
        <dbReference type="ChEBI" id="CHEBI:58053"/>
        <dbReference type="EC" id="1.1.1.205"/>
    </reaction>
</comment>
<feature type="binding site" evidence="13">
    <location>
        <position position="261"/>
    </location>
    <ligand>
        <name>NAD(+)</name>
        <dbReference type="ChEBI" id="CHEBI:57540"/>
    </ligand>
</feature>
<evidence type="ECO:0000256" key="17">
    <source>
        <dbReference type="PIRSR" id="PIRSR000130-4"/>
    </source>
</evidence>
<dbReference type="PROSITE" id="PS51371">
    <property type="entry name" value="CBS"/>
    <property type="match status" value="2"/>
</dbReference>
<keyword evidence="9 13" id="KW-0560">Oxidoreductase</keyword>
<keyword evidence="4 13" id="KW-0479">Metal-binding</keyword>
<evidence type="ECO:0000256" key="8">
    <source>
        <dbReference type="ARBA" id="ARBA00022958"/>
    </source>
</evidence>
<feature type="binding site" description="in other chain" evidence="13 17">
    <location>
        <position position="318"/>
    </location>
    <ligand>
        <name>K(+)</name>
        <dbReference type="ChEBI" id="CHEBI:29103"/>
        <note>ligand shared between two tetrameric partners</note>
    </ligand>
</feature>
<reference evidence="23 25" key="1">
    <citation type="submission" date="2020-06" db="EMBL/GenBank/DDBJ databases">
        <title>Description of novel acetic acid bacteria.</title>
        <authorList>
            <person name="Sombolestani A."/>
        </authorList>
    </citation>
    <scope>NUCLEOTIDE SEQUENCE [LARGE SCALE GENOMIC DNA]</scope>
    <source>
        <strain evidence="23 25">LMG 26838</strain>
    </source>
</reference>
<keyword evidence="24" id="KW-1185">Reference proteome</keyword>
<evidence type="ECO:0000259" key="21">
    <source>
        <dbReference type="PROSITE" id="PS51371"/>
    </source>
</evidence>
<keyword evidence="7 13" id="KW-0658">Purine biosynthesis</keyword>
<feature type="domain" description="CBS" evidence="21">
    <location>
        <begin position="167"/>
        <end position="227"/>
    </location>
</feature>
<feature type="domain" description="CBS" evidence="21">
    <location>
        <begin position="106"/>
        <end position="165"/>
    </location>
</feature>
<feature type="binding site" description="in other chain" evidence="13 17">
    <location>
        <position position="315"/>
    </location>
    <ligand>
        <name>K(+)</name>
        <dbReference type="ChEBI" id="CHEBI:29103"/>
        <note>ligand shared between two tetrameric partners</note>
    </ligand>
</feature>
<evidence type="ECO:0000256" key="1">
    <source>
        <dbReference type="ARBA" id="ARBA00001958"/>
    </source>
</evidence>
<dbReference type="UniPathway" id="UPA00601">
    <property type="reaction ID" value="UER00295"/>
</dbReference>
<comment type="function">
    <text evidence="13">Catalyzes the conversion of inosine 5'-phosphate (IMP) to xanthosine 5'-phosphate (XMP), the first committed and rate-limiting step in the de novo synthesis of guanine nucleotides, and therefore plays an important role in the regulation of cell growth.</text>
</comment>
<evidence type="ECO:0000256" key="3">
    <source>
        <dbReference type="ARBA" id="ARBA00011881"/>
    </source>
</evidence>
<dbReference type="InterPro" id="IPR046342">
    <property type="entry name" value="CBS_dom_sf"/>
</dbReference>
<keyword evidence="5" id="KW-0677">Repeat</keyword>
<dbReference type="Gene3D" id="3.20.20.70">
    <property type="entry name" value="Aldolase class I"/>
    <property type="match status" value="1"/>
</dbReference>
<proteinExistence type="inferred from homology"/>
<dbReference type="PANTHER" id="PTHR11911">
    <property type="entry name" value="INOSINE-5-MONOPHOSPHATE DEHYDROGENASE RELATED"/>
    <property type="match status" value="1"/>
</dbReference>
<evidence type="ECO:0000256" key="9">
    <source>
        <dbReference type="ARBA" id="ARBA00023002"/>
    </source>
</evidence>
<feature type="binding site" evidence="13">
    <location>
        <position position="483"/>
    </location>
    <ligand>
        <name>K(+)</name>
        <dbReference type="ChEBI" id="CHEBI:29103"/>
        <note>ligand shared between two tetrameric partners</note>
    </ligand>
</feature>
<feature type="active site" description="Proton acceptor" evidence="13 14">
    <location>
        <position position="414"/>
    </location>
</feature>
<evidence type="ECO:0000256" key="14">
    <source>
        <dbReference type="PIRSR" id="PIRSR000130-1"/>
    </source>
</evidence>
<dbReference type="SMART" id="SM00116">
    <property type="entry name" value="CBS"/>
    <property type="match status" value="2"/>
</dbReference>
<dbReference type="Proteomes" id="UP000557688">
    <property type="component" value="Unassembled WGS sequence"/>
</dbReference>
<dbReference type="GO" id="GO:0000166">
    <property type="term" value="F:nucleotide binding"/>
    <property type="evidence" value="ECO:0007669"/>
    <property type="project" value="UniProtKB-UniRule"/>
</dbReference>
<feature type="binding site" description="in other chain" evidence="13 17">
    <location>
        <position position="313"/>
    </location>
    <ligand>
        <name>K(+)</name>
        <dbReference type="ChEBI" id="CHEBI:29103"/>
        <note>ligand shared between two tetrameric partners</note>
    </ligand>
</feature>
<feature type="binding site" evidence="16">
    <location>
        <begin position="261"/>
        <end position="263"/>
    </location>
    <ligand>
        <name>NAD(+)</name>
        <dbReference type="ChEBI" id="CHEBI:57540"/>
    </ligand>
</feature>
<evidence type="ECO:0000313" key="24">
    <source>
        <dbReference type="Proteomes" id="UP000557688"/>
    </source>
</evidence>
<evidence type="ECO:0000256" key="2">
    <source>
        <dbReference type="ARBA" id="ARBA00005502"/>
    </source>
</evidence>
<dbReference type="EMBL" id="JABXXQ010000021">
    <property type="protein sequence ID" value="NVN29236.1"/>
    <property type="molecule type" value="Genomic_DNA"/>
</dbReference>
<dbReference type="Pfam" id="PF00571">
    <property type="entry name" value="CBS"/>
    <property type="match status" value="2"/>
</dbReference>
<comment type="activity regulation">
    <text evidence="13">Mycophenolic acid (MPA) is a non-competitive inhibitor that prevents formation of the closed enzyme conformation by binding to the same site as the amobile flap. In contrast, mizoribine monophosphate (MZP) is a competitive inhibitor that induces the closed conformation. MPA is a potent inhibitor of mammalian IMPDHs but a poor inhibitor of the bacterial enzymes. MZP is a more potent inhibitor of bacterial IMPDH.</text>
</comment>
<protein>
    <recommendedName>
        <fullName evidence="13 20">Inosine-5'-monophosphate dehydrogenase</fullName>
        <shortName evidence="13">IMP dehydrogenase</shortName>
        <shortName evidence="13">IMPD</shortName>
        <shortName evidence="13">IMPDH</shortName>
        <ecNumber evidence="13 20">1.1.1.205</ecNumber>
    </recommendedName>
</protein>
<dbReference type="CDD" id="cd04601">
    <property type="entry name" value="CBS_pair_IMPDH"/>
    <property type="match status" value="1"/>
</dbReference>
<gene>
    <name evidence="13 23" type="primary">guaB</name>
    <name evidence="22" type="ORF">FHR90_001943</name>
    <name evidence="23" type="ORF">HUK83_02625</name>
</gene>
<dbReference type="GO" id="GO:0003938">
    <property type="term" value="F:IMP dehydrogenase activity"/>
    <property type="evidence" value="ECO:0007669"/>
    <property type="project" value="UniProtKB-UniRule"/>
</dbReference>
<dbReference type="AlphaFoldDB" id="A0A850NMX4"/>
<keyword evidence="10 13" id="KW-0520">NAD</keyword>
<dbReference type="InterPro" id="IPR013785">
    <property type="entry name" value="Aldolase_TIM"/>
</dbReference>
<evidence type="ECO:0000256" key="11">
    <source>
        <dbReference type="ARBA" id="ARBA00023122"/>
    </source>
</evidence>
<dbReference type="NCBIfam" id="TIGR01302">
    <property type="entry name" value="IMP_dehydrog"/>
    <property type="match status" value="1"/>
</dbReference>
<evidence type="ECO:0000256" key="10">
    <source>
        <dbReference type="ARBA" id="ARBA00023027"/>
    </source>
</evidence>
<feature type="binding site" evidence="13 15">
    <location>
        <begin position="374"/>
        <end position="375"/>
    </location>
    <ligand>
        <name>IMP</name>
        <dbReference type="ChEBI" id="CHEBI:58053"/>
    </ligand>
</feature>
<comment type="subunit">
    <text evidence="3 13">Homotetramer.</text>
</comment>
<feature type="binding site" evidence="13">
    <location>
        <position position="484"/>
    </location>
    <ligand>
        <name>K(+)</name>
        <dbReference type="ChEBI" id="CHEBI:29103"/>
        <note>ligand shared between two tetrameric partners</note>
    </ligand>
</feature>
<evidence type="ECO:0000313" key="23">
    <source>
        <dbReference type="EMBL" id="NVN29236.1"/>
    </source>
</evidence>
<evidence type="ECO:0000256" key="6">
    <source>
        <dbReference type="ARBA" id="ARBA00022749"/>
    </source>
</evidence>
<evidence type="ECO:0000256" key="16">
    <source>
        <dbReference type="PIRSR" id="PIRSR000130-3"/>
    </source>
</evidence>
<dbReference type="GO" id="GO:0006177">
    <property type="term" value="P:GMP biosynthetic process"/>
    <property type="evidence" value="ECO:0007669"/>
    <property type="project" value="UniProtKB-UniRule"/>
</dbReference>
<evidence type="ECO:0000256" key="19">
    <source>
        <dbReference type="RuleBase" id="RU003927"/>
    </source>
</evidence>
<keyword evidence="8 13" id="KW-0630">Potassium</keyword>
<dbReference type="InterPro" id="IPR015875">
    <property type="entry name" value="IMP_DH/GMP_Rdtase_CS"/>
</dbReference>
<dbReference type="HAMAP" id="MF_01964">
    <property type="entry name" value="IMPDH"/>
    <property type="match status" value="1"/>
</dbReference>
<evidence type="ECO:0000256" key="18">
    <source>
        <dbReference type="PROSITE-ProRule" id="PRU00703"/>
    </source>
</evidence>
<dbReference type="FunFam" id="3.20.20.70:FF:000003">
    <property type="entry name" value="GMP reductase"/>
    <property type="match status" value="1"/>
</dbReference>
<evidence type="ECO:0000256" key="20">
    <source>
        <dbReference type="RuleBase" id="RU003928"/>
    </source>
</evidence>
<name>A0A850NMX4_9PROT</name>
<evidence type="ECO:0000256" key="4">
    <source>
        <dbReference type="ARBA" id="ARBA00022723"/>
    </source>
</evidence>
<feature type="active site" description="Thioimidate intermediate" evidence="13 14">
    <location>
        <position position="318"/>
    </location>
</feature>